<dbReference type="PANTHER" id="PTHR32322:SF2">
    <property type="entry name" value="EAMA DOMAIN-CONTAINING PROTEIN"/>
    <property type="match status" value="1"/>
</dbReference>
<feature type="transmembrane region" description="Helical" evidence="6">
    <location>
        <begin position="213"/>
        <end position="232"/>
    </location>
</feature>
<comment type="subcellular location">
    <subcellularLocation>
        <location evidence="1">Membrane</location>
        <topology evidence="1">Multi-pass membrane protein</topology>
    </subcellularLocation>
</comment>
<feature type="transmembrane region" description="Helical" evidence="6">
    <location>
        <begin position="31"/>
        <end position="51"/>
    </location>
</feature>
<reference evidence="9" key="2">
    <citation type="journal article" date="2020" name="Int. J. Syst. Evol. Microbiol.">
        <title>Genomic insights into a novel species Rhodoferax aquaticus sp. nov., isolated from freshwater.</title>
        <authorList>
            <person name="Li T."/>
            <person name="Zhuo Y."/>
            <person name="Jin C.Z."/>
            <person name="Wu X."/>
            <person name="Ko S.R."/>
            <person name="Jin F.J."/>
            <person name="Ahn C.Y."/>
            <person name="Oh H.M."/>
            <person name="Lee H.G."/>
            <person name="Jin L."/>
        </authorList>
    </citation>
    <scope>NUCLEOTIDE SEQUENCE [LARGE SCALE GENOMIC DNA]</scope>
    <source>
        <strain evidence="9">Gr-4</strain>
    </source>
</reference>
<dbReference type="Proteomes" id="UP000317365">
    <property type="component" value="Chromosome"/>
</dbReference>
<evidence type="ECO:0000256" key="2">
    <source>
        <dbReference type="ARBA" id="ARBA00007362"/>
    </source>
</evidence>
<protein>
    <submittedName>
        <fullName evidence="8">DMT family transporter</fullName>
    </submittedName>
</protein>
<evidence type="ECO:0000256" key="3">
    <source>
        <dbReference type="ARBA" id="ARBA00022692"/>
    </source>
</evidence>
<feature type="domain" description="EamA" evidence="7">
    <location>
        <begin position="6"/>
        <end position="135"/>
    </location>
</feature>
<keyword evidence="3 6" id="KW-0812">Transmembrane</keyword>
<keyword evidence="9" id="KW-1185">Reference proteome</keyword>
<comment type="similarity">
    <text evidence="2">Belongs to the EamA transporter family.</text>
</comment>
<feature type="transmembrane region" description="Helical" evidence="6">
    <location>
        <begin position="268"/>
        <end position="286"/>
    </location>
</feature>
<keyword evidence="5 6" id="KW-0472">Membrane</keyword>
<dbReference type="SUPFAM" id="SSF103481">
    <property type="entry name" value="Multidrug resistance efflux transporter EmrE"/>
    <property type="match status" value="2"/>
</dbReference>
<dbReference type="InterPro" id="IPR050638">
    <property type="entry name" value="AA-Vitamin_Transporters"/>
</dbReference>
<organism evidence="8 9">
    <name type="scientific">Rhodoferax aquaticus</name>
    <dbReference type="NCBI Taxonomy" id="2527691"/>
    <lineage>
        <taxon>Bacteria</taxon>
        <taxon>Pseudomonadati</taxon>
        <taxon>Pseudomonadota</taxon>
        <taxon>Betaproteobacteria</taxon>
        <taxon>Burkholderiales</taxon>
        <taxon>Comamonadaceae</taxon>
        <taxon>Rhodoferax</taxon>
    </lineage>
</organism>
<evidence type="ECO:0000259" key="7">
    <source>
        <dbReference type="Pfam" id="PF00892"/>
    </source>
</evidence>
<sequence>MSDRFLFWVPTLIWATTWHTILYQLGEVSVLHSVALRFGLASAMLFSIARWRGESLRVPPRMHLWLMLTGAVQYGFNYMSTYHSEQHLASGLVAVVFTLMIFSNAMAGALFFGQPMTRRFMAFSGVGVFGIALIFWPDIAAAQANTGVWVGMAWALMAISFATVGNVLTLRLTRGGLSLVPVLAWSMGYGALTLVLVAAASGIAFVVDARWTYWASLVYLSAFGSVAAFLLYFKLAQRQGPGRAALMGMVIPVIALVVSALFEGWRPTAVSAAGIALCLAGLWGATRPVVAKP</sequence>
<feature type="transmembrane region" description="Helical" evidence="6">
    <location>
        <begin position="148"/>
        <end position="170"/>
    </location>
</feature>
<name>A0A515ELE0_9BURK</name>
<dbReference type="Pfam" id="PF00892">
    <property type="entry name" value="EamA"/>
    <property type="match status" value="2"/>
</dbReference>
<dbReference type="InterPro" id="IPR000620">
    <property type="entry name" value="EamA_dom"/>
</dbReference>
<evidence type="ECO:0000256" key="6">
    <source>
        <dbReference type="SAM" id="Phobius"/>
    </source>
</evidence>
<feature type="transmembrane region" description="Helical" evidence="6">
    <location>
        <begin position="92"/>
        <end position="113"/>
    </location>
</feature>
<evidence type="ECO:0000256" key="1">
    <source>
        <dbReference type="ARBA" id="ARBA00004141"/>
    </source>
</evidence>
<feature type="transmembrane region" description="Helical" evidence="6">
    <location>
        <begin position="120"/>
        <end position="136"/>
    </location>
</feature>
<evidence type="ECO:0000313" key="8">
    <source>
        <dbReference type="EMBL" id="QDL53482.1"/>
    </source>
</evidence>
<feature type="transmembrane region" description="Helical" evidence="6">
    <location>
        <begin position="244"/>
        <end position="262"/>
    </location>
</feature>
<gene>
    <name evidence="8" type="ORF">EXZ61_04430</name>
</gene>
<feature type="transmembrane region" description="Helical" evidence="6">
    <location>
        <begin position="182"/>
        <end position="207"/>
    </location>
</feature>
<evidence type="ECO:0000256" key="5">
    <source>
        <dbReference type="ARBA" id="ARBA00023136"/>
    </source>
</evidence>
<proteinExistence type="inferred from homology"/>
<dbReference type="AlphaFoldDB" id="A0A515ELE0"/>
<keyword evidence="4 6" id="KW-1133">Transmembrane helix</keyword>
<feature type="transmembrane region" description="Helical" evidence="6">
    <location>
        <begin position="63"/>
        <end position="80"/>
    </location>
</feature>
<evidence type="ECO:0000256" key="4">
    <source>
        <dbReference type="ARBA" id="ARBA00022989"/>
    </source>
</evidence>
<dbReference type="InterPro" id="IPR037185">
    <property type="entry name" value="EmrE-like"/>
</dbReference>
<evidence type="ECO:0000313" key="9">
    <source>
        <dbReference type="Proteomes" id="UP000317365"/>
    </source>
</evidence>
<dbReference type="GO" id="GO:0016020">
    <property type="term" value="C:membrane"/>
    <property type="evidence" value="ECO:0007669"/>
    <property type="project" value="UniProtKB-SubCell"/>
</dbReference>
<feature type="domain" description="EamA" evidence="7">
    <location>
        <begin position="151"/>
        <end position="284"/>
    </location>
</feature>
<dbReference type="RefSeq" id="WP_142809411.1">
    <property type="nucleotide sequence ID" value="NZ_CP036282.1"/>
</dbReference>
<dbReference type="EMBL" id="CP036282">
    <property type="protein sequence ID" value="QDL53482.1"/>
    <property type="molecule type" value="Genomic_DNA"/>
</dbReference>
<dbReference type="KEGG" id="rhg:EXZ61_04430"/>
<accession>A0A515ELE0</accession>
<dbReference type="PANTHER" id="PTHR32322">
    <property type="entry name" value="INNER MEMBRANE TRANSPORTER"/>
    <property type="match status" value="1"/>
</dbReference>
<feature type="transmembrane region" description="Helical" evidence="6">
    <location>
        <begin position="5"/>
        <end position="25"/>
    </location>
</feature>
<reference evidence="9" key="1">
    <citation type="submission" date="2019-02" db="EMBL/GenBank/DDBJ databases">
        <title>Complete genome sequence of Rhodoferax sp. Gr-4.</title>
        <authorList>
            <person name="Jin L."/>
        </authorList>
    </citation>
    <scope>NUCLEOTIDE SEQUENCE [LARGE SCALE GENOMIC DNA]</scope>
    <source>
        <strain evidence="9">Gr-4</strain>
    </source>
</reference>